<proteinExistence type="predicted"/>
<gene>
    <name evidence="3" type="ORF">GCM10009801_20220</name>
</gene>
<feature type="compositionally biased region" description="Basic residues" evidence="1">
    <location>
        <begin position="109"/>
        <end position="121"/>
    </location>
</feature>
<evidence type="ECO:0000256" key="1">
    <source>
        <dbReference type="SAM" id="MobiDB-lite"/>
    </source>
</evidence>
<comment type="caution">
    <text evidence="3">The sequence shown here is derived from an EMBL/GenBank/DDBJ whole genome shotgun (WGS) entry which is preliminary data.</text>
</comment>
<organism evidence="3 4">
    <name type="scientific">Streptomyces albiaxialis</name>
    <dbReference type="NCBI Taxonomy" id="329523"/>
    <lineage>
        <taxon>Bacteria</taxon>
        <taxon>Bacillati</taxon>
        <taxon>Actinomycetota</taxon>
        <taxon>Actinomycetes</taxon>
        <taxon>Kitasatosporales</taxon>
        <taxon>Streptomycetaceae</taxon>
        <taxon>Streptomyces</taxon>
    </lineage>
</organism>
<dbReference type="Pfam" id="PF01385">
    <property type="entry name" value="OrfB_IS605"/>
    <property type="match status" value="1"/>
</dbReference>
<feature type="region of interest" description="Disordered" evidence="1">
    <location>
        <begin position="65"/>
        <end position="146"/>
    </location>
</feature>
<evidence type="ECO:0000313" key="3">
    <source>
        <dbReference type="EMBL" id="GAA2069930.1"/>
    </source>
</evidence>
<sequence length="146" mass="16406">MAIAVVSEAHGHVRWTFRLRVSSTARTALTNEWDRCRWVWNECVAETGRVIGIDWGVQETATTTGDGYDLPHAAHGRKAQAKPARYDRMMARRRPKKGQAGSRGYGNAKRLRVKAHKKVARQRRDTGRRWAKSVVPAHDALPVPAA</sequence>
<name>A0ABN2VVD1_9ACTN</name>
<accession>A0ABN2VVD1</accession>
<reference evidence="3 4" key="1">
    <citation type="journal article" date="2019" name="Int. J. Syst. Evol. Microbiol.">
        <title>The Global Catalogue of Microorganisms (GCM) 10K type strain sequencing project: providing services to taxonomists for standard genome sequencing and annotation.</title>
        <authorList>
            <consortium name="The Broad Institute Genomics Platform"/>
            <consortium name="The Broad Institute Genome Sequencing Center for Infectious Disease"/>
            <person name="Wu L."/>
            <person name="Ma J."/>
        </authorList>
    </citation>
    <scope>NUCLEOTIDE SEQUENCE [LARGE SCALE GENOMIC DNA]</scope>
    <source>
        <strain evidence="3 4">JCM 15478</strain>
    </source>
</reference>
<keyword evidence="4" id="KW-1185">Reference proteome</keyword>
<dbReference type="InterPro" id="IPR001959">
    <property type="entry name" value="Transposase"/>
</dbReference>
<feature type="domain" description="Probable transposase IS891/IS1136/IS1341" evidence="2">
    <location>
        <begin position="44"/>
        <end position="140"/>
    </location>
</feature>
<dbReference type="EMBL" id="BAAAPE010000005">
    <property type="protein sequence ID" value="GAA2069930.1"/>
    <property type="molecule type" value="Genomic_DNA"/>
</dbReference>
<evidence type="ECO:0000313" key="4">
    <source>
        <dbReference type="Proteomes" id="UP001500016"/>
    </source>
</evidence>
<dbReference type="Proteomes" id="UP001500016">
    <property type="component" value="Unassembled WGS sequence"/>
</dbReference>
<evidence type="ECO:0000259" key="2">
    <source>
        <dbReference type="Pfam" id="PF01385"/>
    </source>
</evidence>
<protein>
    <recommendedName>
        <fullName evidence="2">Probable transposase IS891/IS1136/IS1341 domain-containing protein</fullName>
    </recommendedName>
</protein>